<reference evidence="15 16" key="1">
    <citation type="submission" date="2018-09" db="EMBL/GenBank/DDBJ databases">
        <authorList>
            <person name="Zhu H."/>
        </authorList>
    </citation>
    <scope>NUCLEOTIDE SEQUENCE [LARGE SCALE GENOMIC DNA]</scope>
    <source>
        <strain evidence="15 16">K2W22B-5</strain>
    </source>
</reference>
<dbReference type="InterPro" id="IPR042213">
    <property type="entry name" value="NBD_C_sf"/>
</dbReference>
<dbReference type="Proteomes" id="UP000283458">
    <property type="component" value="Unassembled WGS sequence"/>
</dbReference>
<keyword evidence="3" id="KW-0547">Nucleotide-binding</keyword>
<dbReference type="InterPro" id="IPR050007">
    <property type="entry name" value="OtnK"/>
</dbReference>
<dbReference type="RefSeq" id="WP_119832424.1">
    <property type="nucleotide sequence ID" value="NZ_QYUL01000002.1"/>
</dbReference>
<feature type="domain" description="Four-carbon acid sugar kinase N-terminal" evidence="13">
    <location>
        <begin position="9"/>
        <end position="233"/>
    </location>
</feature>
<evidence type="ECO:0000256" key="11">
    <source>
        <dbReference type="ARBA" id="ARBA00039461"/>
    </source>
</evidence>
<dbReference type="SUPFAM" id="SSF142764">
    <property type="entry name" value="YgbK-like"/>
    <property type="match status" value="1"/>
</dbReference>
<evidence type="ECO:0000256" key="7">
    <source>
        <dbReference type="ARBA" id="ARBA00035898"/>
    </source>
</evidence>
<accession>A0A418VYU9</accession>
<dbReference type="Gene3D" id="3.40.980.20">
    <property type="entry name" value="Four-carbon acid sugar kinase, nucleotide binding domain"/>
    <property type="match status" value="1"/>
</dbReference>
<keyword evidence="16" id="KW-1185">Reference proteome</keyword>
<organism evidence="15 16">
    <name type="scientific">Azospirillum cavernae</name>
    <dbReference type="NCBI Taxonomy" id="2320860"/>
    <lineage>
        <taxon>Bacteria</taxon>
        <taxon>Pseudomonadati</taxon>
        <taxon>Pseudomonadota</taxon>
        <taxon>Alphaproteobacteria</taxon>
        <taxon>Rhodospirillales</taxon>
        <taxon>Azospirillaceae</taxon>
        <taxon>Azospirillum</taxon>
    </lineage>
</organism>
<dbReference type="InterPro" id="IPR037051">
    <property type="entry name" value="4-carb_acid_sugar_kinase_N_sf"/>
</dbReference>
<dbReference type="GO" id="GO:0005524">
    <property type="term" value="F:ATP binding"/>
    <property type="evidence" value="ECO:0007669"/>
    <property type="project" value="UniProtKB-KW"/>
</dbReference>
<evidence type="ECO:0000259" key="14">
    <source>
        <dbReference type="Pfam" id="PF17042"/>
    </source>
</evidence>
<evidence type="ECO:0000256" key="5">
    <source>
        <dbReference type="ARBA" id="ARBA00022840"/>
    </source>
</evidence>
<proteinExistence type="inferred from homology"/>
<keyword evidence="2" id="KW-0808">Transferase</keyword>
<dbReference type="EC" id="2.7.1.217" evidence="10"/>
<evidence type="ECO:0000313" key="15">
    <source>
        <dbReference type="EMBL" id="RJF82347.1"/>
    </source>
</evidence>
<dbReference type="OrthoDB" id="191465at2"/>
<evidence type="ECO:0000256" key="10">
    <source>
        <dbReference type="ARBA" id="ARBA00039095"/>
    </source>
</evidence>
<dbReference type="EMBL" id="QYUL01000002">
    <property type="protein sequence ID" value="RJF82347.1"/>
    <property type="molecule type" value="Genomic_DNA"/>
</dbReference>
<evidence type="ECO:0000256" key="4">
    <source>
        <dbReference type="ARBA" id="ARBA00022777"/>
    </source>
</evidence>
<comment type="caution">
    <text evidence="15">The sequence shown here is derived from an EMBL/GenBank/DDBJ whole genome shotgun (WGS) entry which is preliminary data.</text>
</comment>
<comment type="similarity">
    <text evidence="1">Belongs to the four-carbon acid sugar kinase family.</text>
</comment>
<dbReference type="GO" id="GO:0016301">
    <property type="term" value="F:kinase activity"/>
    <property type="evidence" value="ECO:0007669"/>
    <property type="project" value="UniProtKB-KW"/>
</dbReference>
<dbReference type="InterPro" id="IPR010737">
    <property type="entry name" value="4-carb_acid_sugar_kinase_N"/>
</dbReference>
<keyword evidence="6" id="KW-0119">Carbohydrate metabolism</keyword>
<evidence type="ECO:0000256" key="1">
    <source>
        <dbReference type="ARBA" id="ARBA00005715"/>
    </source>
</evidence>
<sequence>MTVGTTLALGCVADDYTGASDLANTLTRAGLRTVQTIGVPADGLELPEVDAVVVSLKSRSIAADAAVAMALDAQRWLAARGAGHTLFKICSTFDSTDQGNIGPVTDALRAACGGGPVLVTPAFPETGRTVFMGHLFVGSQPLHESPLKDHPLNPMRDSNLVRVLARQSQAGVGLIDRMTVARGADAVRARRDELGATGQGAAIIDAVADADLAIIGAVALDGPLSTGASGLGLGLARALVASGRVRPAENGVADVARPVGGPAAILAGSCSKATLEQLAAAEALYPVLRLDTDALLDNPTAEVARALAFADARLSAGPVVIASSATPERVAALQARHGREAVGHRVEQALADIAAGLTERGVRRLVVAGGETSGAVVDRLVVPAFLVGPEIAPGVPVLRAAGLAGGDRLMALKSGNFGGRDFFANALALMG</sequence>
<evidence type="ECO:0000259" key="13">
    <source>
        <dbReference type="Pfam" id="PF07005"/>
    </source>
</evidence>
<evidence type="ECO:0000256" key="2">
    <source>
        <dbReference type="ARBA" id="ARBA00022679"/>
    </source>
</evidence>
<evidence type="ECO:0000256" key="3">
    <source>
        <dbReference type="ARBA" id="ARBA00022741"/>
    </source>
</evidence>
<gene>
    <name evidence="15" type="ORF">D3877_13235</name>
</gene>
<comment type="function">
    <text evidence="9">Catalyzes the ATP-dependent phosphorylation of 3-oxo-tetronate to 3-oxo-tetronate 4-phosphate.</text>
</comment>
<evidence type="ECO:0000256" key="6">
    <source>
        <dbReference type="ARBA" id="ARBA00023277"/>
    </source>
</evidence>
<dbReference type="Gene3D" id="3.40.50.10840">
    <property type="entry name" value="Putative sugar-binding, N-terminal domain"/>
    <property type="match status" value="1"/>
</dbReference>
<comment type="catalytic activity">
    <reaction evidence="8">
        <text>3-dehydro-D-erythronate + ATP = 3-dehydro-4-O-phospho-D-erythronate + ADP + H(+)</text>
        <dbReference type="Rhea" id="RHEA:52556"/>
        <dbReference type="ChEBI" id="CHEBI:15378"/>
        <dbReference type="ChEBI" id="CHEBI:30616"/>
        <dbReference type="ChEBI" id="CHEBI:57958"/>
        <dbReference type="ChEBI" id="CHEBI:136593"/>
        <dbReference type="ChEBI" id="CHEBI:456216"/>
        <dbReference type="EC" id="2.7.1.217"/>
    </reaction>
</comment>
<protein>
    <recommendedName>
        <fullName evidence="11">3-oxo-tetronate kinase</fullName>
        <ecNumber evidence="10">2.7.1.217</ecNumber>
    </recommendedName>
    <alternativeName>
        <fullName evidence="12">3-dehydrotetronate 4-kinase</fullName>
    </alternativeName>
</protein>
<evidence type="ECO:0000256" key="12">
    <source>
        <dbReference type="ARBA" id="ARBA00041377"/>
    </source>
</evidence>
<dbReference type="NCBIfam" id="NF043035">
    <property type="entry name" value="OxoTetrKin"/>
    <property type="match status" value="1"/>
</dbReference>
<feature type="domain" description="Four-carbon acid sugar kinase nucleotide binding" evidence="14">
    <location>
        <begin position="264"/>
        <end position="423"/>
    </location>
</feature>
<keyword evidence="4 15" id="KW-0418">Kinase</keyword>
<evidence type="ECO:0000313" key="16">
    <source>
        <dbReference type="Proteomes" id="UP000283458"/>
    </source>
</evidence>
<dbReference type="Pfam" id="PF17042">
    <property type="entry name" value="NBD_C"/>
    <property type="match status" value="1"/>
</dbReference>
<evidence type="ECO:0000256" key="8">
    <source>
        <dbReference type="ARBA" id="ARBA00036346"/>
    </source>
</evidence>
<dbReference type="InterPro" id="IPR031475">
    <property type="entry name" value="NBD_C"/>
</dbReference>
<evidence type="ECO:0000256" key="9">
    <source>
        <dbReference type="ARBA" id="ARBA00037335"/>
    </source>
</evidence>
<dbReference type="Pfam" id="PF07005">
    <property type="entry name" value="SBD_N"/>
    <property type="match status" value="1"/>
</dbReference>
<keyword evidence="5" id="KW-0067">ATP-binding</keyword>
<name>A0A418VYU9_9PROT</name>
<dbReference type="AlphaFoldDB" id="A0A418VYU9"/>
<comment type="catalytic activity">
    <reaction evidence="7">
        <text>3-dehydro-L-erythronate + ATP = 3-dehydro-4-O-phospho-L-erythronate + ADP + H(+)</text>
        <dbReference type="Rhea" id="RHEA:52552"/>
        <dbReference type="ChEBI" id="CHEBI:15378"/>
        <dbReference type="ChEBI" id="CHEBI:30616"/>
        <dbReference type="ChEBI" id="CHEBI:136592"/>
        <dbReference type="ChEBI" id="CHEBI:136670"/>
        <dbReference type="ChEBI" id="CHEBI:456216"/>
        <dbReference type="EC" id="2.7.1.217"/>
    </reaction>
</comment>